<gene>
    <name evidence="1" type="ORF">SO694_00043023</name>
</gene>
<dbReference type="GO" id="GO:0016020">
    <property type="term" value="C:membrane"/>
    <property type="evidence" value="ECO:0007669"/>
    <property type="project" value="UniProtKB-SubCell"/>
</dbReference>
<dbReference type="GO" id="GO:0022857">
    <property type="term" value="F:transmembrane transporter activity"/>
    <property type="evidence" value="ECO:0007669"/>
    <property type="project" value="InterPro"/>
</dbReference>
<comment type="caution">
    <text evidence="1">The sequence shown here is derived from an EMBL/GenBank/DDBJ whole genome shotgun (WGS) entry which is preliminary data.</text>
</comment>
<keyword evidence="1" id="KW-0812">Transmembrane</keyword>
<reference evidence="1 2" key="1">
    <citation type="submission" date="2024-03" db="EMBL/GenBank/DDBJ databases">
        <title>Aureococcus anophagefferens CCMP1851 and Kratosvirus quantuckense: Draft genome of a second virus-susceptible host strain in the model system.</title>
        <authorList>
            <person name="Chase E."/>
            <person name="Truchon A.R."/>
            <person name="Schepens W."/>
            <person name="Wilhelm S.W."/>
        </authorList>
    </citation>
    <scope>NUCLEOTIDE SEQUENCE [LARGE SCALE GENOMIC DNA]</scope>
    <source>
        <strain evidence="1 2">CCMP1851</strain>
    </source>
</reference>
<dbReference type="Pfam" id="PF00892">
    <property type="entry name" value="EamA"/>
    <property type="match status" value="2"/>
</dbReference>
<protein>
    <submittedName>
        <fullName evidence="1">Transmembrane transporter</fullName>
    </submittedName>
</protein>
<evidence type="ECO:0000313" key="1">
    <source>
        <dbReference type="EMBL" id="KAK7248916.1"/>
    </source>
</evidence>
<keyword evidence="1" id="KW-0472">Membrane</keyword>
<dbReference type="InterPro" id="IPR030184">
    <property type="entry name" value="WAT1-related"/>
</dbReference>
<proteinExistence type="predicted"/>
<dbReference type="InterPro" id="IPR037185">
    <property type="entry name" value="EmrE-like"/>
</dbReference>
<dbReference type="InterPro" id="IPR000620">
    <property type="entry name" value="EamA_dom"/>
</dbReference>
<dbReference type="SUPFAM" id="SSF103481">
    <property type="entry name" value="Multidrug resistance efflux transporter EmrE"/>
    <property type="match status" value="1"/>
</dbReference>
<dbReference type="KEGG" id="aaf:AURANDRAFT_60251"/>
<dbReference type="Proteomes" id="UP001363151">
    <property type="component" value="Unassembled WGS sequence"/>
</dbReference>
<organism evidence="1 2">
    <name type="scientific">Aureococcus anophagefferens</name>
    <name type="common">Harmful bloom alga</name>
    <dbReference type="NCBI Taxonomy" id="44056"/>
    <lineage>
        <taxon>Eukaryota</taxon>
        <taxon>Sar</taxon>
        <taxon>Stramenopiles</taxon>
        <taxon>Ochrophyta</taxon>
        <taxon>Pelagophyceae</taxon>
        <taxon>Pelagomonadales</taxon>
        <taxon>Pelagomonadaceae</taxon>
        <taxon>Aureococcus</taxon>
    </lineage>
</organism>
<keyword evidence="2" id="KW-1185">Reference proteome</keyword>
<dbReference type="PANTHER" id="PTHR31218">
    <property type="entry name" value="WAT1-RELATED PROTEIN"/>
    <property type="match status" value="1"/>
</dbReference>
<sequence length="366" mass="38386">MSVKPTSRPHWFWVHGALVLTQVMFGAGGVIGKLGLPATNPLLFALLREGCAGPILLAAAHVWTPTRVGDVVREWREFALLGLFIFGNQVSFIVGLKLSNPVAGAIWQPSQPIFTAVLAIWLGMEKPSARRLAGIGVAFVGCAAMVYLSASSVGSSALVDEIAGNCFFFVNCLATSLYVIRSKPLLRRFPALAVTAWSYMVAALFMAVTAVALNSSRAALDFLCKDCGGDAWRVPEAALLALAYWILFQSVGAYALMTWGNVHASASLVSAYTVLQPVTSSLLTALILASGAYRNCARADDDDACLSMPGVGDLGAIGVVIGLYLVITSEVAPPKSAPPAADQANPLLDGSDDDDRAPDAAASINA</sequence>
<accession>A0ABR1G6J4</accession>
<dbReference type="EMBL" id="JBBJCI010000084">
    <property type="protein sequence ID" value="KAK7248916.1"/>
    <property type="molecule type" value="Genomic_DNA"/>
</dbReference>
<name>A0ABR1G6J4_AURAN</name>
<evidence type="ECO:0000313" key="2">
    <source>
        <dbReference type="Proteomes" id="UP001363151"/>
    </source>
</evidence>